<gene>
    <name evidence="1" type="ORF">ASKIR_1926</name>
    <name evidence="2" type="ORF">CP959_09265</name>
</gene>
<reference evidence="2 4" key="1">
    <citation type="submission" date="2017-09" db="EMBL/GenBank/DDBJ databases">
        <title>Genomics of the genus Arcobacter.</title>
        <authorList>
            <person name="Perez-Cataluna A."/>
            <person name="Figueras M.J."/>
            <person name="Salas-Masso N."/>
        </authorList>
    </citation>
    <scope>NUCLEOTIDE SEQUENCE [LARGE SCALE GENOMIC DNA]</scope>
    <source>
        <strain evidence="2 4">LMG 6621</strain>
    </source>
</reference>
<evidence type="ECO:0000313" key="4">
    <source>
        <dbReference type="Proteomes" id="UP000290580"/>
    </source>
</evidence>
<evidence type="ECO:0000313" key="1">
    <source>
        <dbReference type="EMBL" id="AXX85693.1"/>
    </source>
</evidence>
<protein>
    <submittedName>
        <fullName evidence="1">NADH:quinone oxidoreductase I, chain G-like protein</fullName>
    </submittedName>
</protein>
<reference evidence="1 3" key="2">
    <citation type="submission" date="2018-08" db="EMBL/GenBank/DDBJ databases">
        <title>Complete genome of the Arcobacter skirrowii type strain LMG 6621.</title>
        <authorList>
            <person name="Miller W.G."/>
            <person name="Yee E."/>
            <person name="Bono J.L."/>
        </authorList>
    </citation>
    <scope>NUCLEOTIDE SEQUENCE [LARGE SCALE GENOMIC DNA]</scope>
    <source>
        <strain evidence="1 3">CCUG 10374</strain>
    </source>
</reference>
<proteinExistence type="predicted"/>
<organism evidence="1 3">
    <name type="scientific">Aliarcobacter skirrowii CCUG 10374</name>
    <dbReference type="NCBI Taxonomy" id="1032239"/>
    <lineage>
        <taxon>Bacteria</taxon>
        <taxon>Pseudomonadati</taxon>
        <taxon>Campylobacterota</taxon>
        <taxon>Epsilonproteobacteria</taxon>
        <taxon>Campylobacterales</taxon>
        <taxon>Arcobacteraceae</taxon>
        <taxon>Aliarcobacter</taxon>
    </lineage>
</organism>
<dbReference type="EMBL" id="CP032099">
    <property type="protein sequence ID" value="AXX85693.1"/>
    <property type="molecule type" value="Genomic_DNA"/>
</dbReference>
<sequence>MNLNSYDFILTLGTFFEDKKLLEDLKNSSKNQAKIIYMHPIDKYELKDFYNSFIKYEVGSEEAILALILYFFSKDKKIISNYLEELDIGYLSAESSAGEDEFEEAFEIYEESLKKALILGDDLLNHKSIENIVQLIKNIEKYTDLNPIFTSKELENMVKNSSEEKLVEPKNLESFNGTVIYFLGKNSLENDSKIISSQTFLNVAKLSHNDFVTFNCDNKEFKKQVVLDKNLLGTIALINEDISTYKFRKIVLTKEQNNATN</sequence>
<dbReference type="Proteomes" id="UP000290580">
    <property type="component" value="Unassembled WGS sequence"/>
</dbReference>
<dbReference type="RefSeq" id="WP_115588080.1">
    <property type="nucleotide sequence ID" value="NZ_CP032099.1"/>
</dbReference>
<accession>A0AAD0WP66</accession>
<dbReference type="GeneID" id="61751667"/>
<keyword evidence="4" id="KW-1185">Reference proteome</keyword>
<evidence type="ECO:0000313" key="3">
    <source>
        <dbReference type="Proteomes" id="UP000262029"/>
    </source>
</evidence>
<evidence type="ECO:0000313" key="2">
    <source>
        <dbReference type="EMBL" id="RXI25136.1"/>
    </source>
</evidence>
<dbReference type="EMBL" id="NXIC01000007">
    <property type="protein sequence ID" value="RXI25136.1"/>
    <property type="molecule type" value="Genomic_DNA"/>
</dbReference>
<dbReference type="Proteomes" id="UP000262029">
    <property type="component" value="Chromosome"/>
</dbReference>
<name>A0AAD0WP66_9BACT</name>
<dbReference type="AlphaFoldDB" id="A0AAD0WP66"/>